<dbReference type="Pfam" id="PF07995">
    <property type="entry name" value="GSDH"/>
    <property type="match status" value="1"/>
</dbReference>
<dbReference type="AlphaFoldDB" id="A0AAV9GK45"/>
<reference evidence="3" key="2">
    <citation type="submission" date="2023-05" db="EMBL/GenBank/DDBJ databases">
        <authorList>
            <consortium name="Lawrence Berkeley National Laboratory"/>
            <person name="Steindorff A."/>
            <person name="Hensen N."/>
            <person name="Bonometti L."/>
            <person name="Westerberg I."/>
            <person name="Brannstrom I.O."/>
            <person name="Guillou S."/>
            <person name="Cros-Aarteil S."/>
            <person name="Calhoun S."/>
            <person name="Haridas S."/>
            <person name="Kuo A."/>
            <person name="Mondo S."/>
            <person name="Pangilinan J."/>
            <person name="Riley R."/>
            <person name="Labutti K."/>
            <person name="Andreopoulos B."/>
            <person name="Lipzen A."/>
            <person name="Chen C."/>
            <person name="Yanf M."/>
            <person name="Daum C."/>
            <person name="Ng V."/>
            <person name="Clum A."/>
            <person name="Ohm R."/>
            <person name="Martin F."/>
            <person name="Silar P."/>
            <person name="Natvig D."/>
            <person name="Lalanne C."/>
            <person name="Gautier V."/>
            <person name="Ament-Velasquez S.L."/>
            <person name="Kruys A."/>
            <person name="Hutchinson M.I."/>
            <person name="Powell A.J."/>
            <person name="Barry K."/>
            <person name="Miller A.N."/>
            <person name="Grigoriev I.V."/>
            <person name="Debuchy R."/>
            <person name="Gladieux P."/>
            <person name="Thoren M.H."/>
            <person name="Johannesson H."/>
        </authorList>
    </citation>
    <scope>NUCLEOTIDE SEQUENCE</scope>
    <source>
        <strain evidence="3">PSN243</strain>
    </source>
</reference>
<keyword evidence="4" id="KW-1185">Reference proteome</keyword>
<reference evidence="3" key="1">
    <citation type="journal article" date="2023" name="Mol. Phylogenet. Evol.">
        <title>Genome-scale phylogeny and comparative genomics of the fungal order Sordariales.</title>
        <authorList>
            <person name="Hensen N."/>
            <person name="Bonometti L."/>
            <person name="Westerberg I."/>
            <person name="Brannstrom I.O."/>
            <person name="Guillou S."/>
            <person name="Cros-Aarteil S."/>
            <person name="Calhoun S."/>
            <person name="Haridas S."/>
            <person name="Kuo A."/>
            <person name="Mondo S."/>
            <person name="Pangilinan J."/>
            <person name="Riley R."/>
            <person name="LaButti K."/>
            <person name="Andreopoulos B."/>
            <person name="Lipzen A."/>
            <person name="Chen C."/>
            <person name="Yan M."/>
            <person name="Daum C."/>
            <person name="Ng V."/>
            <person name="Clum A."/>
            <person name="Steindorff A."/>
            <person name="Ohm R.A."/>
            <person name="Martin F."/>
            <person name="Silar P."/>
            <person name="Natvig D.O."/>
            <person name="Lalanne C."/>
            <person name="Gautier V."/>
            <person name="Ament-Velasquez S.L."/>
            <person name="Kruys A."/>
            <person name="Hutchinson M.I."/>
            <person name="Powell A.J."/>
            <person name="Barry K."/>
            <person name="Miller A.N."/>
            <person name="Grigoriev I.V."/>
            <person name="Debuchy R."/>
            <person name="Gladieux P."/>
            <person name="Hiltunen Thoren M."/>
            <person name="Johannesson H."/>
        </authorList>
    </citation>
    <scope>NUCLEOTIDE SEQUENCE</scope>
    <source>
        <strain evidence="3">PSN243</strain>
    </source>
</reference>
<organism evidence="3 4">
    <name type="scientific">Podospora aff. communis PSN243</name>
    <dbReference type="NCBI Taxonomy" id="3040156"/>
    <lineage>
        <taxon>Eukaryota</taxon>
        <taxon>Fungi</taxon>
        <taxon>Dikarya</taxon>
        <taxon>Ascomycota</taxon>
        <taxon>Pezizomycotina</taxon>
        <taxon>Sordariomycetes</taxon>
        <taxon>Sordariomycetidae</taxon>
        <taxon>Sordariales</taxon>
        <taxon>Podosporaceae</taxon>
        <taxon>Podospora</taxon>
    </lineage>
</organism>
<evidence type="ECO:0000313" key="3">
    <source>
        <dbReference type="EMBL" id="KAK4448442.1"/>
    </source>
</evidence>
<dbReference type="PANTHER" id="PTHR19328">
    <property type="entry name" value="HEDGEHOG-INTERACTING PROTEIN"/>
    <property type="match status" value="1"/>
</dbReference>
<sequence>MHLGFSIVACALALTRGVFAAPEPLEARQTPWKSTTITSHAEPWAIAFLPDNRVLVTERRGNLRLVNPETKTMGSITGVPAVAYGGQGGLHDVALHPNYTENSIIYLSYAESGSGGAGGAVARAKLTLNTSGGGALSDLSVIWRHSQRASGGLQFACRLLFGADGALWIASGEINQMTPAQSMTSNLGKMIKLYDNGTSFAGNPFATQGAVQSQIYSLGHRNPLGFDWDAQGRLWEVEMGPMGGDELNLIEAGKNYGWPLVSMGRHYDGRTIPAHSTRPEFNPPKAYWVPVISPGGMIIYKGDLFPSFKGNAIITGLSSQSIVRVTITGDTAREAQRVSMGRRMRGIREHKDGSIWVIQDGNNGQLMKLTPN</sequence>
<dbReference type="InterPro" id="IPR011041">
    <property type="entry name" value="Quinoprot_gluc/sorb_DH_b-prop"/>
</dbReference>
<keyword evidence="1" id="KW-0732">Signal</keyword>
<gene>
    <name evidence="3" type="ORF">QBC34DRAFT_439196</name>
</gene>
<feature type="signal peptide" evidence="1">
    <location>
        <begin position="1"/>
        <end position="20"/>
    </location>
</feature>
<dbReference type="SUPFAM" id="SSF50952">
    <property type="entry name" value="Soluble quinoprotein glucose dehydrogenase"/>
    <property type="match status" value="1"/>
</dbReference>
<evidence type="ECO:0000313" key="4">
    <source>
        <dbReference type="Proteomes" id="UP001321760"/>
    </source>
</evidence>
<name>A0AAV9GK45_9PEZI</name>
<feature type="domain" description="Glucose/Sorbosone dehydrogenase" evidence="2">
    <location>
        <begin position="41"/>
        <end position="368"/>
    </location>
</feature>
<accession>A0AAV9GK45</accession>
<dbReference type="Gene3D" id="2.120.10.30">
    <property type="entry name" value="TolB, C-terminal domain"/>
    <property type="match status" value="1"/>
</dbReference>
<feature type="chain" id="PRO_5043855119" evidence="1">
    <location>
        <begin position="21"/>
        <end position="372"/>
    </location>
</feature>
<dbReference type="InterPro" id="IPR011042">
    <property type="entry name" value="6-blade_b-propeller_TolB-like"/>
</dbReference>
<dbReference type="Proteomes" id="UP001321760">
    <property type="component" value="Unassembled WGS sequence"/>
</dbReference>
<protein>
    <submittedName>
        <fullName evidence="3">Soluble quino protein glucose dehydrogenase</fullName>
    </submittedName>
</protein>
<dbReference type="PANTHER" id="PTHR19328:SF75">
    <property type="entry name" value="ALDOSE SUGAR DEHYDROGENASE YLII"/>
    <property type="match status" value="1"/>
</dbReference>
<dbReference type="EMBL" id="MU865943">
    <property type="protein sequence ID" value="KAK4448442.1"/>
    <property type="molecule type" value="Genomic_DNA"/>
</dbReference>
<proteinExistence type="predicted"/>
<dbReference type="InterPro" id="IPR012938">
    <property type="entry name" value="Glc/Sorbosone_DH"/>
</dbReference>
<comment type="caution">
    <text evidence="3">The sequence shown here is derived from an EMBL/GenBank/DDBJ whole genome shotgun (WGS) entry which is preliminary data.</text>
</comment>
<evidence type="ECO:0000259" key="2">
    <source>
        <dbReference type="Pfam" id="PF07995"/>
    </source>
</evidence>
<evidence type="ECO:0000256" key="1">
    <source>
        <dbReference type="SAM" id="SignalP"/>
    </source>
</evidence>